<dbReference type="CDD" id="cd06433">
    <property type="entry name" value="GT_2_WfgS_like"/>
    <property type="match status" value="1"/>
</dbReference>
<gene>
    <name evidence="3" type="ORF">LQ50_22275</name>
</gene>
<dbReference type="Proteomes" id="UP000030832">
    <property type="component" value="Unassembled WGS sequence"/>
</dbReference>
<organism evidence="3 4">
    <name type="scientific">Halalkalibacter okhensis</name>
    <dbReference type="NCBI Taxonomy" id="333138"/>
    <lineage>
        <taxon>Bacteria</taxon>
        <taxon>Bacillati</taxon>
        <taxon>Bacillota</taxon>
        <taxon>Bacilli</taxon>
        <taxon>Bacillales</taxon>
        <taxon>Bacillaceae</taxon>
        <taxon>Halalkalibacter</taxon>
    </lineage>
</organism>
<sequence length="252" mass="29214">MKISIITVSYNSSKTIKDTLDSVYKQSYNNIEYILVDGKSTDTTIEILKSYENTFAEKGIEYKWISEKDKGIYDAINKGIELSTGDVVGILNSDDYYKDKDVVKDIALAFENNNSDCVYGNLEYIDPVSKKITRRWKSRDFELGLFEKSWTPAHPTFYCKRNCYIEHGVYRTDFKIAADVELMYRFLEKSRIKSKFINRSMITMRQGGVSSSGLKSTYIITREMRRAFKDNGGKFNLIKYLGFKALKVKEFI</sequence>
<feature type="domain" description="Glycosyltransferase 2-like" evidence="2">
    <location>
        <begin position="4"/>
        <end position="152"/>
    </location>
</feature>
<name>A0A0B0I733_9BACI</name>
<keyword evidence="4" id="KW-1185">Reference proteome</keyword>
<reference evidence="3 4" key="1">
    <citation type="submission" date="2014-09" db="EMBL/GenBank/DDBJ databases">
        <title>Genome sequencing and annotation of Bacillus Okhensis strain Kh10-101T.</title>
        <authorList>
            <person name="Prakash J.S."/>
        </authorList>
    </citation>
    <scope>NUCLEOTIDE SEQUENCE [LARGE SCALE GENOMIC DNA]</scope>
    <source>
        <strain evidence="4">Kh10-101T</strain>
    </source>
</reference>
<dbReference type="SUPFAM" id="SSF53448">
    <property type="entry name" value="Nucleotide-diphospho-sugar transferases"/>
    <property type="match status" value="1"/>
</dbReference>
<dbReference type="PANTHER" id="PTHR22916">
    <property type="entry name" value="GLYCOSYLTRANSFERASE"/>
    <property type="match status" value="1"/>
</dbReference>
<evidence type="ECO:0000256" key="1">
    <source>
        <dbReference type="ARBA" id="ARBA00006739"/>
    </source>
</evidence>
<evidence type="ECO:0000259" key="2">
    <source>
        <dbReference type="Pfam" id="PF00535"/>
    </source>
</evidence>
<protein>
    <recommendedName>
        <fullName evidence="2">Glycosyltransferase 2-like domain-containing protein</fullName>
    </recommendedName>
</protein>
<dbReference type="InterPro" id="IPR029044">
    <property type="entry name" value="Nucleotide-diphossugar_trans"/>
</dbReference>
<proteinExistence type="inferred from homology"/>
<dbReference type="eggNOG" id="COG1215">
    <property type="taxonomic scope" value="Bacteria"/>
</dbReference>
<dbReference type="Pfam" id="PF00535">
    <property type="entry name" value="Glycos_transf_2"/>
    <property type="match status" value="1"/>
</dbReference>
<dbReference type="STRING" id="333138.LQ50_22275"/>
<dbReference type="AlphaFoldDB" id="A0A0B0I733"/>
<comment type="similarity">
    <text evidence="1">Belongs to the glycosyltransferase 2 family.</text>
</comment>
<evidence type="ECO:0000313" key="4">
    <source>
        <dbReference type="Proteomes" id="UP000030832"/>
    </source>
</evidence>
<comment type="caution">
    <text evidence="3">The sequence shown here is derived from an EMBL/GenBank/DDBJ whole genome shotgun (WGS) entry which is preliminary data.</text>
</comment>
<dbReference type="RefSeq" id="WP_034633181.1">
    <property type="nucleotide sequence ID" value="NZ_JRJU01000045.1"/>
</dbReference>
<dbReference type="EMBL" id="JRJU01000045">
    <property type="protein sequence ID" value="KHF38258.1"/>
    <property type="molecule type" value="Genomic_DNA"/>
</dbReference>
<evidence type="ECO:0000313" key="3">
    <source>
        <dbReference type="EMBL" id="KHF38258.1"/>
    </source>
</evidence>
<dbReference type="Gene3D" id="3.90.550.10">
    <property type="entry name" value="Spore Coat Polysaccharide Biosynthesis Protein SpsA, Chain A"/>
    <property type="match status" value="1"/>
</dbReference>
<accession>A0A0B0I733</accession>
<dbReference type="InterPro" id="IPR001173">
    <property type="entry name" value="Glyco_trans_2-like"/>
</dbReference>
<dbReference type="GO" id="GO:0016758">
    <property type="term" value="F:hexosyltransferase activity"/>
    <property type="evidence" value="ECO:0007669"/>
    <property type="project" value="UniProtKB-ARBA"/>
</dbReference>
<dbReference type="PANTHER" id="PTHR22916:SF3">
    <property type="entry name" value="UDP-GLCNAC:BETAGAL BETA-1,3-N-ACETYLGLUCOSAMINYLTRANSFERASE-LIKE PROTEIN 1"/>
    <property type="match status" value="1"/>
</dbReference>